<dbReference type="EMBL" id="JACRWD010000001">
    <property type="protein sequence ID" value="MBC6003361.1"/>
    <property type="molecule type" value="Genomic_DNA"/>
</dbReference>
<gene>
    <name evidence="1" type="ORF">H8891_06075</name>
</gene>
<reference evidence="1 2" key="1">
    <citation type="submission" date="2020-08" db="EMBL/GenBank/DDBJ databases">
        <authorList>
            <person name="Liu C."/>
            <person name="Sun Q."/>
        </authorList>
    </citation>
    <scope>NUCLEOTIDE SEQUENCE [LARGE SCALE GENOMIC DNA]</scope>
    <source>
        <strain evidence="1 2">NSJ-45</strain>
    </source>
</reference>
<evidence type="ECO:0000313" key="1">
    <source>
        <dbReference type="EMBL" id="MBC6003361.1"/>
    </source>
</evidence>
<protein>
    <submittedName>
        <fullName evidence="1">Uncharacterized protein</fullName>
    </submittedName>
</protein>
<proteinExistence type="predicted"/>
<organism evidence="1 2">
    <name type="scientific">Paeniclostridium hominis</name>
    <dbReference type="NCBI Taxonomy" id="2764329"/>
    <lineage>
        <taxon>Bacteria</taxon>
        <taxon>Bacillati</taxon>
        <taxon>Bacillota</taxon>
        <taxon>Clostridia</taxon>
        <taxon>Peptostreptococcales</taxon>
        <taxon>Peptostreptococcaceae</taxon>
        <taxon>Paeniclostridium</taxon>
    </lineage>
</organism>
<name>A0ABR7K2M8_9FIRM</name>
<sequence>MGLINIDELLKLDRFRDLKEDDRVIKKGIIDEIIRQAYESRKQKYAYNAKKKKYEMVYGTYIRHREFEKESYLDLFFRTVEKIVKELHKGSIWDDEGKEEYLQEARVLGYIALNDLVNGKFNSSLEKRGITVNSVEDFKEILKDEEKINAMCAMMYTVIKNLLRKQLYQHDNQGYYLEYYWDEKEKKNMTRKVDKDNISFEMNAYKEDDNGKTLIDKIGESDYYTIDGDENDSNNILGYLVSKIDSILMKKQRETLSKFDEDGNYLGAFGNSNRKQAKESMMKSLNKYAKTDRMLYLSKDSYNVRDIEFIKLFEMIVLCDKRSEQFKLIATELDNNKTLSNLIYNLSVDIYKPIIQFKNTNQINYKYLNTKFLKLLYTLLNEYNNKVEDKFFIEHFDLDEDDKVKFYIDRYVMSFGLLARKDNKYEIVTVNQLREFVNTVKGANYNKTKQLNKYLAEIGYNLITDKRTSCKDNISCYKIERL</sequence>
<dbReference type="RefSeq" id="WP_187005621.1">
    <property type="nucleotide sequence ID" value="NZ_JACRWD010000001.1"/>
</dbReference>
<comment type="caution">
    <text evidence="1">The sequence shown here is derived from an EMBL/GenBank/DDBJ whole genome shotgun (WGS) entry which is preliminary data.</text>
</comment>
<evidence type="ECO:0000313" key="2">
    <source>
        <dbReference type="Proteomes" id="UP000611796"/>
    </source>
</evidence>
<accession>A0ABR7K2M8</accession>
<keyword evidence="2" id="KW-1185">Reference proteome</keyword>
<dbReference type="Proteomes" id="UP000611796">
    <property type="component" value="Unassembled WGS sequence"/>
</dbReference>